<sequence>MAFEPLMTAISGWGPTWAPRQWTLCAGQLVSIAQYSAVFSLIGTIYGGDGRTTFRLPDLRARVPVAAGQSPGTSFVPQGALLGSESQVLTVLELPTHNHVASASLTVTHPASADPASEGTPGPTLVPAQIAQRGVTDLPNIYGTPDGTTMLAPGNVVGSVAIGNTGASESFSIVQPIQAIQYIFAMEGIFPSRN</sequence>
<dbReference type="Pfam" id="PF07484">
    <property type="entry name" value="Collar"/>
    <property type="match status" value="1"/>
</dbReference>
<dbReference type="InterPro" id="IPR011083">
    <property type="entry name" value="Phage_tail_collar_dom"/>
</dbReference>
<evidence type="ECO:0000259" key="1">
    <source>
        <dbReference type="Pfam" id="PF07484"/>
    </source>
</evidence>
<dbReference type="RefSeq" id="WP_085125689.1">
    <property type="nucleotide sequence ID" value="NZ_FWZX01000031.1"/>
</dbReference>
<accession>A0A1Y6CS75</accession>
<gene>
    <name evidence="2" type="ORF">SAMN05428998_13138</name>
</gene>
<feature type="domain" description="Phage tail collar" evidence="1">
    <location>
        <begin position="10"/>
        <end position="64"/>
    </location>
</feature>
<reference evidence="2 3" key="1">
    <citation type="submission" date="2017-04" db="EMBL/GenBank/DDBJ databases">
        <authorList>
            <person name="Afonso C.L."/>
            <person name="Miller P.J."/>
            <person name="Scott M.A."/>
            <person name="Spackman E."/>
            <person name="Goraichik I."/>
            <person name="Dimitrov K.M."/>
            <person name="Suarez D.L."/>
            <person name="Swayne D.E."/>
        </authorList>
    </citation>
    <scope>NUCLEOTIDE SEQUENCE [LARGE SCALE GENOMIC DNA]</scope>
    <source>
        <strain evidence="2 3">USBA 355</strain>
    </source>
</reference>
<evidence type="ECO:0000313" key="3">
    <source>
        <dbReference type="Proteomes" id="UP000192917"/>
    </source>
</evidence>
<dbReference type="InterPro" id="IPR037053">
    <property type="entry name" value="Phage_tail_collar_dom_sf"/>
</dbReference>
<protein>
    <submittedName>
        <fullName evidence="2">Microcystin-dependent protein</fullName>
    </submittedName>
</protein>
<organism evidence="2 3">
    <name type="scientific">Tistlia consotensis USBA 355</name>
    <dbReference type="NCBI Taxonomy" id="560819"/>
    <lineage>
        <taxon>Bacteria</taxon>
        <taxon>Pseudomonadati</taxon>
        <taxon>Pseudomonadota</taxon>
        <taxon>Alphaproteobacteria</taxon>
        <taxon>Rhodospirillales</taxon>
        <taxon>Rhodovibrionaceae</taxon>
        <taxon>Tistlia</taxon>
    </lineage>
</organism>
<keyword evidence="3" id="KW-1185">Reference proteome</keyword>
<evidence type="ECO:0000313" key="2">
    <source>
        <dbReference type="EMBL" id="SMF72572.1"/>
    </source>
</evidence>
<dbReference type="AlphaFoldDB" id="A0A1Y6CS75"/>
<dbReference type="SUPFAM" id="SSF88874">
    <property type="entry name" value="Receptor-binding domain of short tail fibre protein gp12"/>
    <property type="match status" value="1"/>
</dbReference>
<proteinExistence type="predicted"/>
<dbReference type="EMBL" id="FWZX01000031">
    <property type="protein sequence ID" value="SMF72572.1"/>
    <property type="molecule type" value="Genomic_DNA"/>
</dbReference>
<dbReference type="Gene3D" id="3.90.1340.10">
    <property type="entry name" value="Phage tail collar domain"/>
    <property type="match status" value="1"/>
</dbReference>
<name>A0A1Y6CS75_9PROT</name>
<dbReference type="STRING" id="560819.SAMN05428998_13138"/>
<dbReference type="Proteomes" id="UP000192917">
    <property type="component" value="Unassembled WGS sequence"/>
</dbReference>